<gene>
    <name evidence="1" type="ORF">AVEN_238860_1</name>
</gene>
<dbReference type="AlphaFoldDB" id="A0A4Y2EKR6"/>
<evidence type="ECO:0000313" key="1">
    <source>
        <dbReference type="EMBL" id="GBM29790.1"/>
    </source>
</evidence>
<evidence type="ECO:0000313" key="2">
    <source>
        <dbReference type="Proteomes" id="UP000499080"/>
    </source>
</evidence>
<dbReference type="Proteomes" id="UP000499080">
    <property type="component" value="Unassembled WGS sequence"/>
</dbReference>
<organism evidence="1 2">
    <name type="scientific">Araneus ventricosus</name>
    <name type="common">Orbweaver spider</name>
    <name type="synonym">Epeira ventricosa</name>
    <dbReference type="NCBI Taxonomy" id="182803"/>
    <lineage>
        <taxon>Eukaryota</taxon>
        <taxon>Metazoa</taxon>
        <taxon>Ecdysozoa</taxon>
        <taxon>Arthropoda</taxon>
        <taxon>Chelicerata</taxon>
        <taxon>Arachnida</taxon>
        <taxon>Araneae</taxon>
        <taxon>Araneomorphae</taxon>
        <taxon>Entelegynae</taxon>
        <taxon>Araneoidea</taxon>
        <taxon>Araneidae</taxon>
        <taxon>Araneus</taxon>
    </lineage>
</organism>
<dbReference type="PANTHER" id="PTHR46409">
    <property type="entry name" value="HTH PSQ-TYPE DOMAIN-CONTAINING PROTEIN"/>
    <property type="match status" value="1"/>
</dbReference>
<proteinExistence type="predicted"/>
<accession>A0A4Y2EKR6</accession>
<protein>
    <submittedName>
        <fullName evidence="1">Uncharacterized protein</fullName>
    </submittedName>
</protein>
<dbReference type="OrthoDB" id="8023395at2759"/>
<comment type="caution">
    <text evidence="1">The sequence shown here is derived from an EMBL/GenBank/DDBJ whole genome shotgun (WGS) entry which is preliminary data.</text>
</comment>
<sequence length="190" mass="21838">MLHHVPHSPNKVQVRNICKNMLQICSCGSTSCHFCISHCSPNLANKNPGKWSHARWITTANRLLRLYKSTREPFEKFKEIARFIIKDYAPMWFYIKCNPSIMKAPVHLHRTIVLEAYVDLMIWQQCVVTEPPLTRHLSEGDLRACIEESSTLLALICDFPCHTEAEERCVKASLVAMEVLPEMATSEQEL</sequence>
<name>A0A4Y2EKR6_ARAVE</name>
<dbReference type="EMBL" id="BGPR01000644">
    <property type="protein sequence ID" value="GBM29790.1"/>
    <property type="molecule type" value="Genomic_DNA"/>
</dbReference>
<keyword evidence="2" id="KW-1185">Reference proteome</keyword>
<reference evidence="1 2" key="1">
    <citation type="journal article" date="2019" name="Sci. Rep.">
        <title>Orb-weaving spider Araneus ventricosus genome elucidates the spidroin gene catalogue.</title>
        <authorList>
            <person name="Kono N."/>
            <person name="Nakamura H."/>
            <person name="Ohtoshi R."/>
            <person name="Moran D.A.P."/>
            <person name="Shinohara A."/>
            <person name="Yoshida Y."/>
            <person name="Fujiwara M."/>
            <person name="Mori M."/>
            <person name="Tomita M."/>
            <person name="Arakawa K."/>
        </authorList>
    </citation>
    <scope>NUCLEOTIDE SEQUENCE [LARGE SCALE GENOMIC DNA]</scope>
</reference>
<dbReference type="PANTHER" id="PTHR46409:SF1">
    <property type="entry name" value="HTH PSQ-TYPE DOMAIN-CONTAINING PROTEIN"/>
    <property type="match status" value="1"/>
</dbReference>